<feature type="transmembrane region" description="Helical" evidence="13">
    <location>
        <begin position="509"/>
        <end position="532"/>
    </location>
</feature>
<keyword evidence="7" id="KW-0677">Repeat</keyword>
<evidence type="ECO:0000256" key="1">
    <source>
        <dbReference type="ARBA" id="ARBA00004479"/>
    </source>
</evidence>
<dbReference type="Pfam" id="PF01582">
    <property type="entry name" value="TIR"/>
    <property type="match status" value="1"/>
</dbReference>
<feature type="chain" id="PRO_5013097918" evidence="14">
    <location>
        <begin position="18"/>
        <end position="711"/>
    </location>
</feature>
<keyword evidence="8" id="KW-0391">Immunity</keyword>
<dbReference type="PANTHER" id="PTHR24365">
    <property type="entry name" value="TOLL-LIKE RECEPTOR"/>
    <property type="match status" value="1"/>
</dbReference>
<dbReference type="SMART" id="SM00082">
    <property type="entry name" value="LRRCT"/>
    <property type="match status" value="1"/>
</dbReference>
<name>A0A210QEE4_MIZYE</name>
<reference evidence="16 17" key="1">
    <citation type="journal article" date="2017" name="Nat. Ecol. Evol.">
        <title>Scallop genome provides insights into evolution of bilaterian karyotype and development.</title>
        <authorList>
            <person name="Wang S."/>
            <person name="Zhang J."/>
            <person name="Jiao W."/>
            <person name="Li J."/>
            <person name="Xun X."/>
            <person name="Sun Y."/>
            <person name="Guo X."/>
            <person name="Huan P."/>
            <person name="Dong B."/>
            <person name="Zhang L."/>
            <person name="Hu X."/>
            <person name="Sun X."/>
            <person name="Wang J."/>
            <person name="Zhao C."/>
            <person name="Wang Y."/>
            <person name="Wang D."/>
            <person name="Huang X."/>
            <person name="Wang R."/>
            <person name="Lv J."/>
            <person name="Li Y."/>
            <person name="Zhang Z."/>
            <person name="Liu B."/>
            <person name="Lu W."/>
            <person name="Hui Y."/>
            <person name="Liang J."/>
            <person name="Zhou Z."/>
            <person name="Hou R."/>
            <person name="Li X."/>
            <person name="Liu Y."/>
            <person name="Li H."/>
            <person name="Ning X."/>
            <person name="Lin Y."/>
            <person name="Zhao L."/>
            <person name="Xing Q."/>
            <person name="Dou J."/>
            <person name="Li Y."/>
            <person name="Mao J."/>
            <person name="Guo H."/>
            <person name="Dou H."/>
            <person name="Li T."/>
            <person name="Mu C."/>
            <person name="Jiang W."/>
            <person name="Fu Q."/>
            <person name="Fu X."/>
            <person name="Miao Y."/>
            <person name="Liu J."/>
            <person name="Yu Q."/>
            <person name="Li R."/>
            <person name="Liao H."/>
            <person name="Li X."/>
            <person name="Kong Y."/>
            <person name="Jiang Z."/>
            <person name="Chourrout D."/>
            <person name="Li R."/>
            <person name="Bao Z."/>
        </authorList>
    </citation>
    <scope>NUCLEOTIDE SEQUENCE [LARGE SCALE GENOMIC DNA]</scope>
    <source>
        <strain evidence="16 17">PY_sf001</strain>
    </source>
</reference>
<evidence type="ECO:0000256" key="3">
    <source>
        <dbReference type="ARBA" id="ARBA00022588"/>
    </source>
</evidence>
<dbReference type="Proteomes" id="UP000242188">
    <property type="component" value="Unassembled WGS sequence"/>
</dbReference>
<evidence type="ECO:0000256" key="14">
    <source>
        <dbReference type="SAM" id="SignalP"/>
    </source>
</evidence>
<dbReference type="EMBL" id="NEDP02004037">
    <property type="protein sequence ID" value="OWF47099.1"/>
    <property type="molecule type" value="Genomic_DNA"/>
</dbReference>
<dbReference type="SMART" id="SM00255">
    <property type="entry name" value="TIR"/>
    <property type="match status" value="1"/>
</dbReference>
<dbReference type="InterPro" id="IPR000483">
    <property type="entry name" value="Cys-rich_flank_reg_C"/>
</dbReference>
<dbReference type="InterPro" id="IPR032675">
    <property type="entry name" value="LRR_dom_sf"/>
</dbReference>
<dbReference type="Pfam" id="PF13855">
    <property type="entry name" value="LRR_8"/>
    <property type="match status" value="2"/>
</dbReference>
<evidence type="ECO:0000259" key="15">
    <source>
        <dbReference type="PROSITE" id="PS50104"/>
    </source>
</evidence>
<keyword evidence="5 13" id="KW-0812">Transmembrane</keyword>
<dbReference type="PROSITE" id="PS50104">
    <property type="entry name" value="TIR"/>
    <property type="match status" value="1"/>
</dbReference>
<dbReference type="GO" id="GO:0007165">
    <property type="term" value="P:signal transduction"/>
    <property type="evidence" value="ECO:0007669"/>
    <property type="project" value="InterPro"/>
</dbReference>
<keyword evidence="10 13" id="KW-0472">Membrane</keyword>
<dbReference type="PANTHER" id="PTHR24365:SF530">
    <property type="entry name" value="MSTPROX-RELATED"/>
    <property type="match status" value="1"/>
</dbReference>
<keyword evidence="12" id="KW-0325">Glycoprotein</keyword>
<evidence type="ECO:0000256" key="11">
    <source>
        <dbReference type="ARBA" id="ARBA00023170"/>
    </source>
</evidence>
<comment type="caution">
    <text evidence="16">The sequence shown here is derived from an EMBL/GenBank/DDBJ whole genome shotgun (WGS) entry which is preliminary data.</text>
</comment>
<feature type="domain" description="TIR" evidence="15">
    <location>
        <begin position="561"/>
        <end position="700"/>
    </location>
</feature>
<evidence type="ECO:0000256" key="2">
    <source>
        <dbReference type="ARBA" id="ARBA00009634"/>
    </source>
</evidence>
<gene>
    <name evidence="16" type="ORF">KP79_PYT12586</name>
</gene>
<keyword evidence="6 14" id="KW-0732">Signal</keyword>
<keyword evidence="17" id="KW-1185">Reference proteome</keyword>
<protein>
    <submittedName>
        <fullName evidence="16">Toll-like receptor 13</fullName>
    </submittedName>
</protein>
<proteinExistence type="inferred from homology"/>
<dbReference type="InterPro" id="IPR000157">
    <property type="entry name" value="TIR_dom"/>
</dbReference>
<dbReference type="InterPro" id="IPR001611">
    <property type="entry name" value="Leu-rich_rpt"/>
</dbReference>
<evidence type="ECO:0000256" key="13">
    <source>
        <dbReference type="SAM" id="Phobius"/>
    </source>
</evidence>
<evidence type="ECO:0000256" key="7">
    <source>
        <dbReference type="ARBA" id="ARBA00022737"/>
    </source>
</evidence>
<dbReference type="FunFam" id="3.40.50.10140:FF:000001">
    <property type="entry name" value="Toll-like receptor 2"/>
    <property type="match status" value="1"/>
</dbReference>
<keyword evidence="4" id="KW-0433">Leucine-rich repeat</keyword>
<dbReference type="InterPro" id="IPR003591">
    <property type="entry name" value="Leu-rich_rpt_typical-subtyp"/>
</dbReference>
<evidence type="ECO:0000256" key="8">
    <source>
        <dbReference type="ARBA" id="ARBA00022859"/>
    </source>
</evidence>
<dbReference type="STRING" id="6573.A0A210QEE4"/>
<dbReference type="AlphaFoldDB" id="A0A210QEE4"/>
<evidence type="ECO:0000313" key="17">
    <source>
        <dbReference type="Proteomes" id="UP000242188"/>
    </source>
</evidence>
<dbReference type="SUPFAM" id="SSF52200">
    <property type="entry name" value="Toll/Interleukin receptor TIR domain"/>
    <property type="match status" value="1"/>
</dbReference>
<evidence type="ECO:0000256" key="4">
    <source>
        <dbReference type="ARBA" id="ARBA00022614"/>
    </source>
</evidence>
<sequence length="711" mass="82295">MRVVLAIIVQMLILAEALNDGFEKKHNRTTCPQPFCVCKVRRKSAICTGERTVLAYIPRLPRYVNHATFRSTNYFNMTRQFLSNLTIYDITRLHFVRTNTTDIEPDAFNDLTNLTTLEISDNVNLKPTVVSNVLRRIVALDRAIFKSNNWVNIPKDMFTGFRHSTITQLSLENNDISVIGGQYFAGLHVLNELDLSHNKLSNFDSTGFEFTKITHLNLAFNHLQEIPSFCGPSGVETGRYTSINLTANPILSLDQLSSKCLNFLWKLILDQTTLRVIKKNTFTHLPRLESLSLKKVGDRLINVQPNAFNSSTLQKLIFTQNNYRFDKKPSPFVFESLPKLVTLDLTNNYLPSKANKLNRMFGNLRNLRRFILQSADLFDLPKNLFQRMPNITQLVLNGNRISGWNDDPAVFENVTSIRELFLEGNNIKLVNKTSFPSSFLQSLTKFSFSDNPFSCTCELVWFLNWMKSTNTSNVVYNKRYKCLYPPELNGKLVSDYNPTELECSPVDKLLEYVCIGISLTFIVTTIVVIIGYRYRFYLRYWLHILGLHRMGYQRIEDDADYQYDAFVIYCHEDTHFVMEEMIPELEEKAHCRLCVHSRDFDVGRFILDNITANIQLSRNVILVLSRAFLDSEWCRYELTLIQTRLIQEGPGVLTVILLEEMEVGILPSSIRSILDTVTYNEWPKDEAGRRRFWGRLLIALNKRLEINEEVM</sequence>
<dbReference type="InterPro" id="IPR026906">
    <property type="entry name" value="LRR_5"/>
</dbReference>
<dbReference type="GO" id="GO:0005886">
    <property type="term" value="C:plasma membrane"/>
    <property type="evidence" value="ECO:0007669"/>
    <property type="project" value="TreeGrafter"/>
</dbReference>
<comment type="similarity">
    <text evidence="2">Belongs to the Toll-like receptor family.</text>
</comment>
<evidence type="ECO:0000256" key="9">
    <source>
        <dbReference type="ARBA" id="ARBA00022989"/>
    </source>
</evidence>
<evidence type="ECO:0000256" key="12">
    <source>
        <dbReference type="ARBA" id="ARBA00023180"/>
    </source>
</evidence>
<organism evidence="16 17">
    <name type="scientific">Mizuhopecten yessoensis</name>
    <name type="common">Japanese scallop</name>
    <name type="synonym">Patinopecten yessoensis</name>
    <dbReference type="NCBI Taxonomy" id="6573"/>
    <lineage>
        <taxon>Eukaryota</taxon>
        <taxon>Metazoa</taxon>
        <taxon>Spiralia</taxon>
        <taxon>Lophotrochozoa</taxon>
        <taxon>Mollusca</taxon>
        <taxon>Bivalvia</taxon>
        <taxon>Autobranchia</taxon>
        <taxon>Pteriomorphia</taxon>
        <taxon>Pectinida</taxon>
        <taxon>Pectinoidea</taxon>
        <taxon>Pectinidae</taxon>
        <taxon>Mizuhopecten</taxon>
    </lineage>
</organism>
<dbReference type="SUPFAM" id="SSF52058">
    <property type="entry name" value="L domain-like"/>
    <property type="match status" value="1"/>
</dbReference>
<keyword evidence="11 16" id="KW-0675">Receptor</keyword>
<evidence type="ECO:0000256" key="6">
    <source>
        <dbReference type="ARBA" id="ARBA00022729"/>
    </source>
</evidence>
<dbReference type="OrthoDB" id="6069546at2759"/>
<dbReference type="GO" id="GO:0038023">
    <property type="term" value="F:signaling receptor activity"/>
    <property type="evidence" value="ECO:0007669"/>
    <property type="project" value="TreeGrafter"/>
</dbReference>
<dbReference type="Gene3D" id="3.80.10.10">
    <property type="entry name" value="Ribonuclease Inhibitor"/>
    <property type="match status" value="2"/>
</dbReference>
<dbReference type="PRINTS" id="PR00019">
    <property type="entry name" value="LEURICHRPT"/>
</dbReference>
<dbReference type="Pfam" id="PF13306">
    <property type="entry name" value="LRR_5"/>
    <property type="match status" value="1"/>
</dbReference>
<dbReference type="GO" id="GO:0045087">
    <property type="term" value="P:innate immune response"/>
    <property type="evidence" value="ECO:0007669"/>
    <property type="project" value="UniProtKB-KW"/>
</dbReference>
<keyword evidence="3" id="KW-0399">Innate immunity</keyword>
<comment type="subcellular location">
    <subcellularLocation>
        <location evidence="1">Membrane</location>
        <topology evidence="1">Single-pass type I membrane protein</topology>
    </subcellularLocation>
</comment>
<dbReference type="Gene3D" id="3.40.50.10140">
    <property type="entry name" value="Toll/interleukin-1 receptor homology (TIR) domain"/>
    <property type="match status" value="1"/>
</dbReference>
<keyword evidence="9 13" id="KW-1133">Transmembrane helix</keyword>
<evidence type="ECO:0000256" key="10">
    <source>
        <dbReference type="ARBA" id="ARBA00023136"/>
    </source>
</evidence>
<dbReference type="SMART" id="SM00369">
    <property type="entry name" value="LRR_TYP"/>
    <property type="match status" value="7"/>
</dbReference>
<evidence type="ECO:0000256" key="5">
    <source>
        <dbReference type="ARBA" id="ARBA00022692"/>
    </source>
</evidence>
<feature type="signal peptide" evidence="14">
    <location>
        <begin position="1"/>
        <end position="17"/>
    </location>
</feature>
<dbReference type="InterPro" id="IPR035897">
    <property type="entry name" value="Toll_tir_struct_dom_sf"/>
</dbReference>
<accession>A0A210QEE4</accession>
<evidence type="ECO:0000313" key="16">
    <source>
        <dbReference type="EMBL" id="OWF47099.1"/>
    </source>
</evidence>